<keyword evidence="2 7" id="KW-0645">Protease</keyword>
<dbReference type="eggNOG" id="KOG2089">
    <property type="taxonomic scope" value="Eukaryota"/>
</dbReference>
<proteinExistence type="inferred from homology"/>
<dbReference type="InterPro" id="IPR024077">
    <property type="entry name" value="Neurolysin/TOP_dom2"/>
</dbReference>
<evidence type="ECO:0000256" key="7">
    <source>
        <dbReference type="RuleBase" id="RU003435"/>
    </source>
</evidence>
<evidence type="ECO:0000256" key="5">
    <source>
        <dbReference type="ARBA" id="ARBA00022833"/>
    </source>
</evidence>
<dbReference type="GO" id="GO:0046872">
    <property type="term" value="F:metal ion binding"/>
    <property type="evidence" value="ECO:0007669"/>
    <property type="project" value="UniProtKB-UniRule"/>
</dbReference>
<dbReference type="Proteomes" id="UP000013776">
    <property type="component" value="Unassembled WGS sequence"/>
</dbReference>
<keyword evidence="5 7" id="KW-0862">Zinc</keyword>
<reference evidence="9 10" key="1">
    <citation type="journal article" date="2013" name="MBio">
        <title>Genome sequencing of the plant pathogen Taphrina deformans, the causal agent of peach leaf curl.</title>
        <authorList>
            <person name="Cisse O.H."/>
            <person name="Almeida J.M.G.C.F."/>
            <person name="Fonseca A."/>
            <person name="Kumar A.A."/>
            <person name="Salojaervi J."/>
            <person name="Overmyer K."/>
            <person name="Hauser P.M."/>
            <person name="Pagni M."/>
        </authorList>
    </citation>
    <scope>NUCLEOTIDE SEQUENCE [LARGE SCALE GENOMIC DNA]</scope>
    <source>
        <strain evidence="10">PYCC 5710 / ATCC 11124 / CBS 356.35 / IMI 108563 / JCM 9778 / NBRC 8474</strain>
    </source>
</reference>
<organism evidence="9 10">
    <name type="scientific">Taphrina deformans (strain PYCC 5710 / ATCC 11124 / CBS 356.35 / IMI 108563 / JCM 9778 / NBRC 8474)</name>
    <name type="common">Peach leaf curl fungus</name>
    <name type="synonym">Lalaria deformans</name>
    <dbReference type="NCBI Taxonomy" id="1097556"/>
    <lineage>
        <taxon>Eukaryota</taxon>
        <taxon>Fungi</taxon>
        <taxon>Dikarya</taxon>
        <taxon>Ascomycota</taxon>
        <taxon>Taphrinomycotina</taxon>
        <taxon>Taphrinomycetes</taxon>
        <taxon>Taphrinales</taxon>
        <taxon>Taphrinaceae</taxon>
        <taxon>Taphrina</taxon>
    </lineage>
</organism>
<name>R4XI50_TAPDE</name>
<dbReference type="Gene3D" id="3.40.390.10">
    <property type="entry name" value="Collagenase (Catalytic Domain)"/>
    <property type="match status" value="1"/>
</dbReference>
<dbReference type="SUPFAM" id="SSF55486">
    <property type="entry name" value="Metalloproteases ('zincins'), catalytic domain"/>
    <property type="match status" value="1"/>
</dbReference>
<dbReference type="STRING" id="1097556.R4XI50"/>
<evidence type="ECO:0000256" key="2">
    <source>
        <dbReference type="ARBA" id="ARBA00022670"/>
    </source>
</evidence>
<dbReference type="Gene3D" id="1.10.1370.10">
    <property type="entry name" value="Neurolysin, domain 3"/>
    <property type="match status" value="1"/>
</dbReference>
<comment type="caution">
    <text evidence="9">The sequence shown here is derived from an EMBL/GenBank/DDBJ whole genome shotgun (WGS) entry which is preliminary data.</text>
</comment>
<dbReference type="GO" id="GO:0004222">
    <property type="term" value="F:metalloendopeptidase activity"/>
    <property type="evidence" value="ECO:0007669"/>
    <property type="project" value="InterPro"/>
</dbReference>
<dbReference type="Pfam" id="PF01432">
    <property type="entry name" value="Peptidase_M3"/>
    <property type="match status" value="1"/>
</dbReference>
<keyword evidence="4 7" id="KW-0378">Hydrolase</keyword>
<evidence type="ECO:0000256" key="1">
    <source>
        <dbReference type="ARBA" id="ARBA00006040"/>
    </source>
</evidence>
<evidence type="ECO:0000313" key="10">
    <source>
        <dbReference type="Proteomes" id="UP000013776"/>
    </source>
</evidence>
<evidence type="ECO:0000256" key="4">
    <source>
        <dbReference type="ARBA" id="ARBA00022801"/>
    </source>
</evidence>
<keyword evidence="6 7" id="KW-0482">Metalloprotease</keyword>
<dbReference type="FunFam" id="3.40.390.10:FF:000074">
    <property type="entry name" value="Metalloprotease"/>
    <property type="match status" value="1"/>
</dbReference>
<keyword evidence="3 7" id="KW-0479">Metal-binding</keyword>
<protein>
    <recommendedName>
        <fullName evidence="8">Peptidase M3A/M3B catalytic domain-containing protein</fullName>
    </recommendedName>
</protein>
<dbReference type="GO" id="GO:0006508">
    <property type="term" value="P:proteolysis"/>
    <property type="evidence" value="ECO:0007669"/>
    <property type="project" value="UniProtKB-KW"/>
</dbReference>
<dbReference type="GO" id="GO:0005758">
    <property type="term" value="C:mitochondrial intermembrane space"/>
    <property type="evidence" value="ECO:0007669"/>
    <property type="project" value="TreeGrafter"/>
</dbReference>
<evidence type="ECO:0000259" key="8">
    <source>
        <dbReference type="Pfam" id="PF01432"/>
    </source>
</evidence>
<gene>
    <name evidence="9" type="ORF">TAPDE_004550</name>
</gene>
<evidence type="ECO:0000256" key="6">
    <source>
        <dbReference type="ARBA" id="ARBA00023049"/>
    </source>
</evidence>
<dbReference type="InterPro" id="IPR001567">
    <property type="entry name" value="Pept_M3A_M3B_dom"/>
</dbReference>
<dbReference type="PANTHER" id="PTHR11804">
    <property type="entry name" value="PROTEASE M3 THIMET OLIGOPEPTIDASE-RELATED"/>
    <property type="match status" value="1"/>
</dbReference>
<dbReference type="InterPro" id="IPR024079">
    <property type="entry name" value="MetalloPept_cat_dom_sf"/>
</dbReference>
<dbReference type="VEuPathDB" id="FungiDB:TAPDE_004550"/>
<accession>R4XI50</accession>
<evidence type="ECO:0000256" key="3">
    <source>
        <dbReference type="ARBA" id="ARBA00022723"/>
    </source>
</evidence>
<keyword evidence="10" id="KW-1185">Reference proteome</keyword>
<comment type="similarity">
    <text evidence="1 7">Belongs to the peptidase M3 family.</text>
</comment>
<dbReference type="PANTHER" id="PTHR11804:SF84">
    <property type="entry name" value="SACCHAROLYSIN"/>
    <property type="match status" value="1"/>
</dbReference>
<feature type="domain" description="Peptidase M3A/M3B catalytic" evidence="8">
    <location>
        <begin position="115"/>
        <end position="559"/>
    </location>
</feature>
<sequence length="565" mass="64132">MVKFVSDNQPDLNAQEQRLLDLTLRDAVRNGLALPTETQHKVLILQQHISSLTIEFMKNLAEDADGVWFNEAALDGVPAELYQTWPNRTAGQVAEYQMSFRYPDVGPTIRLANLEATRRTAWLADNRKVSQNAQLMADMITARNELKTLKGYRNYADYALADKMAKNTSTVQNFLQDLRSRAMSLGQAELASFKKVKAEHNSSKDVMEWDRGWALSLLLEKGFNYNTEKISEYFEMDNTIKEMLTIFETLFNLSFTAVTAGESQSSIWHEDVRQFSVRRRDTDEFAGWLYMDLFPREGKFGHAANIAIRTAYTQADGRKKSTATALVCNLSKPTKLKPSLLKHGEVRTLFHELGHGIHSLMVDSPWYRFNVQDAVELDFNEAPSQMLENWCYSSQILKRMSRHYLNGTSLDDGQIKSIQEVRRVGQALGTLRGVALSLFDLKLHTDYNGTTVADLTALWNSIMKEVALQDSDGEQVEGFNSFMHIMGGYEAGYYSYLYSEVFSADMYRTMFLNHEMDPFVGAQYRDIVLKPGGSKDALVYLTRFLGRPPNSDAFLQDLGLSDPAP</sequence>
<dbReference type="CDD" id="cd06455">
    <property type="entry name" value="M3A_TOP"/>
    <property type="match status" value="1"/>
</dbReference>
<evidence type="ECO:0000313" key="9">
    <source>
        <dbReference type="EMBL" id="CCG84154.1"/>
    </source>
</evidence>
<dbReference type="GO" id="GO:0006518">
    <property type="term" value="P:peptide metabolic process"/>
    <property type="evidence" value="ECO:0007669"/>
    <property type="project" value="TreeGrafter"/>
</dbReference>
<dbReference type="AlphaFoldDB" id="R4XI50"/>
<dbReference type="EMBL" id="CAHR02000207">
    <property type="protein sequence ID" value="CCG84154.1"/>
    <property type="molecule type" value="Genomic_DNA"/>
</dbReference>
<dbReference type="OrthoDB" id="534666at2759"/>
<comment type="cofactor">
    <cofactor evidence="7">
        <name>Zn(2+)</name>
        <dbReference type="ChEBI" id="CHEBI:29105"/>
    </cofactor>
    <text evidence="7">Binds 1 zinc ion.</text>
</comment>
<dbReference type="InterPro" id="IPR045090">
    <property type="entry name" value="Pept_M3A_M3B"/>
</dbReference>